<evidence type="ECO:0008006" key="7">
    <source>
        <dbReference type="Google" id="ProtNLM"/>
    </source>
</evidence>
<dbReference type="Gene3D" id="2.60.120.480">
    <property type="entry name" value="Ureidoglycolate hydrolase"/>
    <property type="match status" value="1"/>
</dbReference>
<dbReference type="HOGENOM" id="CLU_1426780_0_0_4"/>
<comment type="catalytic activity">
    <reaction evidence="4">
        <text>(S)-ureidoglycolate = urea + glyoxylate</text>
        <dbReference type="Rhea" id="RHEA:11304"/>
        <dbReference type="ChEBI" id="CHEBI:16199"/>
        <dbReference type="ChEBI" id="CHEBI:36655"/>
        <dbReference type="ChEBI" id="CHEBI:57296"/>
        <dbReference type="EC" id="4.3.2.3"/>
    </reaction>
</comment>
<dbReference type="GO" id="GO:0000256">
    <property type="term" value="P:allantoin catabolic process"/>
    <property type="evidence" value="ECO:0007669"/>
    <property type="project" value="InterPro"/>
</dbReference>
<keyword evidence="3" id="KW-0456">Lyase</keyword>
<dbReference type="Pfam" id="PF04115">
    <property type="entry name" value="Ureidogly_lyase"/>
    <property type="match status" value="1"/>
</dbReference>
<dbReference type="EMBL" id="HE965805">
    <property type="protein sequence ID" value="CCJ64348.1"/>
    <property type="molecule type" value="Genomic_DNA"/>
</dbReference>
<dbReference type="Proteomes" id="UP000005250">
    <property type="component" value="Chromosome"/>
</dbReference>
<dbReference type="AlphaFoldDB" id="A0A0T7CRS8"/>
<accession>A0A0T7CRS8</accession>
<organism evidence="5 6">
    <name type="scientific">Bordetella pertussis (strain ATCC 9797 / DSM 5571 / CCUG 30873 / LMG 14455 / NCTC 10739 / 18323)</name>
    <dbReference type="NCBI Taxonomy" id="568706"/>
    <lineage>
        <taxon>Bacteria</taxon>
        <taxon>Pseudomonadati</taxon>
        <taxon>Pseudomonadota</taxon>
        <taxon>Betaproteobacteria</taxon>
        <taxon>Burkholderiales</taxon>
        <taxon>Alcaligenaceae</taxon>
        <taxon>Bordetella</taxon>
    </lineage>
</organism>
<sequence length="199" mass="21711">MRLYWRMPTTTPALRPQDLTETAFAPYGWMLGKPLPAGDDVPRFSNPATDFWQEHVFDTGAGAGRETEVLWVNYRISQPGFDTLEKHLLTQQAIVPLTGAIVQIVARSAFDGSPDLASLAAFVVPPGQGICMRPGCWHATRISGGEVTCLMLTRRSTTLDLVRHLHGEPARESEIVAIVPHGLDLPARPTAEGPAPHGR</sequence>
<dbReference type="InterPro" id="IPR024060">
    <property type="entry name" value="Ureidoglycolate_lyase_dom_sf"/>
</dbReference>
<dbReference type="GO" id="GO:0004848">
    <property type="term" value="F:ureidoglycolate hydrolase activity"/>
    <property type="evidence" value="ECO:0007669"/>
    <property type="project" value="InterPro"/>
</dbReference>
<dbReference type="GO" id="GO:0050385">
    <property type="term" value="F:ureidoglycolate lyase activity"/>
    <property type="evidence" value="ECO:0007669"/>
    <property type="project" value="UniProtKB-EC"/>
</dbReference>
<evidence type="ECO:0000313" key="5">
    <source>
        <dbReference type="EMBL" id="CCJ64348.1"/>
    </source>
</evidence>
<comment type="subunit">
    <text evidence="1">Homodimer.</text>
</comment>
<evidence type="ECO:0000256" key="4">
    <source>
        <dbReference type="ARBA" id="ARBA00047684"/>
    </source>
</evidence>
<dbReference type="KEGG" id="bper:BN118_2923"/>
<keyword evidence="6" id="KW-1185">Reference proteome</keyword>
<keyword evidence="2" id="KW-0659">Purine metabolism</keyword>
<dbReference type="SUPFAM" id="SSF51182">
    <property type="entry name" value="RmlC-like cupins"/>
    <property type="match status" value="1"/>
</dbReference>
<evidence type="ECO:0000256" key="3">
    <source>
        <dbReference type="ARBA" id="ARBA00023239"/>
    </source>
</evidence>
<evidence type="ECO:0000313" key="6">
    <source>
        <dbReference type="Proteomes" id="UP000005250"/>
    </source>
</evidence>
<dbReference type="InterPro" id="IPR007247">
    <property type="entry name" value="Ureidogly_lyase"/>
</dbReference>
<reference evidence="5 6" key="1">
    <citation type="journal article" date="2012" name="BMC Genomics">
        <title>Comparative genomics of the classical Bordetella subspecies: the evolution and exchange of virulence-associated diversity amongst closely related pathogens.</title>
        <authorList>
            <person name="Park J."/>
            <person name="Zhang Y."/>
            <person name="Buboltz A.M."/>
            <person name="Zhang X."/>
            <person name="Schuster S.C."/>
            <person name="Ahuja U."/>
            <person name="Liu M."/>
            <person name="Miller J.F."/>
            <person name="Sebaihia M."/>
            <person name="Bentley S.D."/>
            <person name="Parkhill J."/>
            <person name="Harvill E.T."/>
        </authorList>
    </citation>
    <scope>NUCLEOTIDE SEQUENCE [LARGE SCALE GENOMIC DNA]</scope>
    <source>
        <strain evidence="6">ATCC 9797 / DSM 5571 / CCUG 30873 / LMG 14455 / NCTC 10739 / 18323</strain>
    </source>
</reference>
<dbReference type="eggNOG" id="COG3194">
    <property type="taxonomic scope" value="Bacteria"/>
</dbReference>
<protein>
    <recommendedName>
        <fullName evidence="7">Ureidoglycolate hydrolase</fullName>
    </recommendedName>
</protein>
<gene>
    <name evidence="5" type="ordered locus">BN118_2923</name>
</gene>
<dbReference type="GO" id="GO:0006144">
    <property type="term" value="P:purine nucleobase metabolic process"/>
    <property type="evidence" value="ECO:0007669"/>
    <property type="project" value="UniProtKB-KW"/>
</dbReference>
<evidence type="ECO:0000256" key="1">
    <source>
        <dbReference type="ARBA" id="ARBA00011738"/>
    </source>
</evidence>
<name>A0A0T7CRS8_BORP1</name>
<dbReference type="InterPro" id="IPR011051">
    <property type="entry name" value="RmlC_Cupin_sf"/>
</dbReference>
<evidence type="ECO:0000256" key="2">
    <source>
        <dbReference type="ARBA" id="ARBA00022631"/>
    </source>
</evidence>
<proteinExistence type="predicted"/>